<evidence type="ECO:0000256" key="2">
    <source>
        <dbReference type="ARBA" id="ARBA00022475"/>
    </source>
</evidence>
<evidence type="ECO:0000256" key="1">
    <source>
        <dbReference type="ARBA" id="ARBA00004651"/>
    </source>
</evidence>
<organism evidence="9 10">
    <name type="scientific">[Clostridium] methylpentosum DSM 5476</name>
    <dbReference type="NCBI Taxonomy" id="537013"/>
    <lineage>
        <taxon>Bacteria</taxon>
        <taxon>Bacillati</taxon>
        <taxon>Bacillota</taxon>
        <taxon>Clostridia</taxon>
        <taxon>Eubacteriales</taxon>
        <taxon>Oscillospiraceae</taxon>
        <taxon>Oscillospiraceae incertae sedis</taxon>
    </lineage>
</organism>
<keyword evidence="2" id="KW-1003">Cell membrane</keyword>
<evidence type="ECO:0000313" key="10">
    <source>
        <dbReference type="Proteomes" id="UP000003340"/>
    </source>
</evidence>
<dbReference type="GO" id="GO:0022857">
    <property type="term" value="F:transmembrane transporter activity"/>
    <property type="evidence" value="ECO:0007669"/>
    <property type="project" value="TreeGrafter"/>
</dbReference>
<feature type="transmembrane region" description="Helical" evidence="7">
    <location>
        <begin position="742"/>
        <end position="769"/>
    </location>
</feature>
<evidence type="ECO:0000256" key="4">
    <source>
        <dbReference type="ARBA" id="ARBA00022989"/>
    </source>
</evidence>
<dbReference type="GO" id="GO:0005886">
    <property type="term" value="C:plasma membrane"/>
    <property type="evidence" value="ECO:0007669"/>
    <property type="project" value="UniProtKB-SubCell"/>
</dbReference>
<feature type="transmembrane region" description="Helical" evidence="7">
    <location>
        <begin position="425"/>
        <end position="449"/>
    </location>
</feature>
<feature type="domain" description="ABC3 transporter permease C-terminal" evidence="8">
    <location>
        <begin position="698"/>
        <end position="812"/>
    </location>
</feature>
<comment type="subcellular location">
    <subcellularLocation>
        <location evidence="1">Cell membrane</location>
        <topology evidence="1">Multi-pass membrane protein</topology>
    </subcellularLocation>
</comment>
<dbReference type="eggNOG" id="COG0577">
    <property type="taxonomic scope" value="Bacteria"/>
</dbReference>
<gene>
    <name evidence="9" type="ORF">CLOSTMETH_00834</name>
</gene>
<dbReference type="Proteomes" id="UP000003340">
    <property type="component" value="Unassembled WGS sequence"/>
</dbReference>
<dbReference type="InterPro" id="IPR050250">
    <property type="entry name" value="Macrolide_Exporter_MacB"/>
</dbReference>
<keyword evidence="3 7" id="KW-0812">Transmembrane</keyword>
<evidence type="ECO:0000259" key="8">
    <source>
        <dbReference type="Pfam" id="PF02687"/>
    </source>
</evidence>
<accession>C0EAH9</accession>
<feature type="transmembrane region" description="Helical" evidence="7">
    <location>
        <begin position="356"/>
        <end position="375"/>
    </location>
</feature>
<dbReference type="PANTHER" id="PTHR30572:SF4">
    <property type="entry name" value="ABC TRANSPORTER PERMEASE YTRF"/>
    <property type="match status" value="1"/>
</dbReference>
<reference evidence="9 10" key="2">
    <citation type="submission" date="2009-02" db="EMBL/GenBank/DDBJ databases">
        <title>Draft genome sequence of Clostridium methylpentosum (DSM 5476).</title>
        <authorList>
            <person name="Sudarsanam P."/>
            <person name="Ley R."/>
            <person name="Guruge J."/>
            <person name="Turnbaugh P.J."/>
            <person name="Mahowald M."/>
            <person name="Liep D."/>
            <person name="Gordon J."/>
        </authorList>
    </citation>
    <scope>NUCLEOTIDE SEQUENCE [LARGE SCALE GENOMIC DNA]</scope>
    <source>
        <strain evidence="9 10">DSM 5476</strain>
    </source>
</reference>
<feature type="transmembrane region" description="Helical" evidence="7">
    <location>
        <begin position="781"/>
        <end position="807"/>
    </location>
</feature>
<dbReference type="STRING" id="537013.CLOSTMETH_00834"/>
<proteinExistence type="inferred from homology"/>
<dbReference type="InterPro" id="IPR003838">
    <property type="entry name" value="ABC3_permease_C"/>
</dbReference>
<feature type="transmembrane region" description="Helical" evidence="7">
    <location>
        <begin position="689"/>
        <end position="711"/>
    </location>
</feature>
<evidence type="ECO:0000256" key="7">
    <source>
        <dbReference type="SAM" id="Phobius"/>
    </source>
</evidence>
<reference evidence="9 10" key="1">
    <citation type="submission" date="2009-01" db="EMBL/GenBank/DDBJ databases">
        <authorList>
            <person name="Fulton L."/>
            <person name="Clifton S."/>
            <person name="Fulton B."/>
            <person name="Xu J."/>
            <person name="Minx P."/>
            <person name="Pepin K.H."/>
            <person name="Johnson M."/>
            <person name="Bhonagiri V."/>
            <person name="Nash W.E."/>
            <person name="Mardis E.R."/>
            <person name="Wilson R.K."/>
        </authorList>
    </citation>
    <scope>NUCLEOTIDE SEQUENCE [LARGE SCALE GENOMIC DNA]</scope>
    <source>
        <strain evidence="9 10">DSM 5476</strain>
    </source>
</reference>
<feature type="domain" description="ABC3 transporter permease C-terminal" evidence="8">
    <location>
        <begin position="264"/>
        <end position="386"/>
    </location>
</feature>
<keyword evidence="10" id="KW-1185">Reference proteome</keyword>
<name>C0EAH9_9FIRM</name>
<dbReference type="PANTHER" id="PTHR30572">
    <property type="entry name" value="MEMBRANE COMPONENT OF TRANSPORTER-RELATED"/>
    <property type="match status" value="1"/>
</dbReference>
<evidence type="ECO:0000256" key="3">
    <source>
        <dbReference type="ARBA" id="ARBA00022692"/>
    </source>
</evidence>
<dbReference type="Pfam" id="PF02687">
    <property type="entry name" value="FtsX"/>
    <property type="match status" value="2"/>
</dbReference>
<evidence type="ECO:0000256" key="6">
    <source>
        <dbReference type="ARBA" id="ARBA00038076"/>
    </source>
</evidence>
<dbReference type="EMBL" id="ACEC01000032">
    <property type="protein sequence ID" value="EEG31524.1"/>
    <property type="molecule type" value="Genomic_DNA"/>
</dbReference>
<evidence type="ECO:0000313" key="9">
    <source>
        <dbReference type="EMBL" id="EEG31524.1"/>
    </source>
</evidence>
<comment type="similarity">
    <text evidence="6">Belongs to the ABC-4 integral membrane protein family.</text>
</comment>
<dbReference type="HOGENOM" id="CLU_010964_1_0_9"/>
<feature type="transmembrane region" description="Helical" evidence="7">
    <location>
        <begin position="257"/>
        <end position="281"/>
    </location>
</feature>
<keyword evidence="4 7" id="KW-1133">Transmembrane helix</keyword>
<evidence type="ECO:0000256" key="5">
    <source>
        <dbReference type="ARBA" id="ARBA00023136"/>
    </source>
</evidence>
<feature type="transmembrane region" description="Helical" evidence="7">
    <location>
        <begin position="316"/>
        <end position="336"/>
    </location>
</feature>
<keyword evidence="5 7" id="KW-0472">Membrane</keyword>
<comment type="caution">
    <text evidence="9">The sequence shown here is derived from an EMBL/GenBank/DDBJ whole genome shotgun (WGS) entry which is preliminary data.</text>
</comment>
<dbReference type="AlphaFoldDB" id="C0EAH9"/>
<protein>
    <submittedName>
        <fullName evidence="9">Efflux ABC transporter, permease protein</fullName>
    </submittedName>
</protein>
<sequence length="823" mass="90744">MNYPINNKPVLNKLTTRSLRSNRMRNLFAVLAIALTTFLLSAVFTTGISYFDSFQKQSYLTAGTTAQAELSSPQPDQLAQLEELSYVKSVGRSVTAGVVEAVDEDFSAVLTWYDQSEWEHHRRPAVTQFNGDYPQAEDEVMLSRWTADKLGLGDPKPGAKFTLTYRTQQGEKTREFTLSGLYTDGSALTAANSGTIVVSQAFVEAAGLDTQRPSSVSVRVQGDASERISRLTEDVPERSGQEWNTSVTYSSSSDLNLIYVGIGVLVLFIMLSGYLLIYNVLYISVTREIHYYGLLKTIGTTPRQIRRIVRGQAMRLAAIGIPAGLLLGAGVSYLFVPGLISAFLGGEFGIGVSFHPLILAFAALFALLTTLIGCVKPARVAARISPVEAVRFTGQKVPRKHRRGTRGGKLYRMAWHNIFRDKKRAVVVFLSLFLGITTFLSVNMVVLSLDVENYLDQYSAHDFVLTNKTAAVGSETETEQKFNPAFLAALRELDGIEKMHLRTKESCVIQFDEAVFGRGFEAFCNQWGASYAEQKQSIEQNPEFYWALLGGADEETVEQLEAETEQVIDRDAFERGETVLLETRQSELYNLGDPVQITVNGQVRNYRIGGFVSGTLQFREGGSAPNLFVSESELARIFDDPIIDRIELDADRSKSEAILAEIQALVGNDNQIGIDSRLQMGESMRESKIMMQVAGSGMAVVLALIGLLNFVNVMFTSVSVRRGEFAVLESIGMTKKQIRKMLLFEGLGYGVISILLIATLGTAAASWLFTMFSKEASYAVFTYPVIPVAVALLLILVICLLVPLVAYRSLCHGTVSERLRSAE</sequence>